<proteinExistence type="predicted"/>
<evidence type="ECO:0000313" key="3">
    <source>
        <dbReference type="Proteomes" id="UP001293593"/>
    </source>
</evidence>
<evidence type="ECO:0000313" key="2">
    <source>
        <dbReference type="EMBL" id="KAK4271394.1"/>
    </source>
</evidence>
<dbReference type="Proteomes" id="UP001293593">
    <property type="component" value="Unassembled WGS sequence"/>
</dbReference>
<protein>
    <recommendedName>
        <fullName evidence="4">Wound induced protein</fullName>
    </recommendedName>
</protein>
<keyword evidence="3" id="KW-1185">Reference proteome</keyword>
<accession>A0AAE1JNT7</accession>
<dbReference type="InterPro" id="IPR022251">
    <property type="entry name" value="DUF3774_wound-induced"/>
</dbReference>
<gene>
    <name evidence="2" type="ORF">QN277_020096</name>
</gene>
<feature type="compositionally biased region" description="Low complexity" evidence="1">
    <location>
        <begin position="38"/>
        <end position="49"/>
    </location>
</feature>
<evidence type="ECO:0008006" key="4">
    <source>
        <dbReference type="Google" id="ProtNLM"/>
    </source>
</evidence>
<dbReference type="EMBL" id="JAWXYG010000005">
    <property type="protein sequence ID" value="KAK4271394.1"/>
    <property type="molecule type" value="Genomic_DNA"/>
</dbReference>
<feature type="region of interest" description="Disordered" evidence="1">
    <location>
        <begin position="28"/>
        <end position="49"/>
    </location>
</feature>
<comment type="caution">
    <text evidence="2">The sequence shown here is derived from an EMBL/GenBank/DDBJ whole genome shotgun (WGS) entry which is preliminary data.</text>
</comment>
<organism evidence="2 3">
    <name type="scientific">Acacia crassicarpa</name>
    <name type="common">northern wattle</name>
    <dbReference type="NCBI Taxonomy" id="499986"/>
    <lineage>
        <taxon>Eukaryota</taxon>
        <taxon>Viridiplantae</taxon>
        <taxon>Streptophyta</taxon>
        <taxon>Embryophyta</taxon>
        <taxon>Tracheophyta</taxon>
        <taxon>Spermatophyta</taxon>
        <taxon>Magnoliopsida</taxon>
        <taxon>eudicotyledons</taxon>
        <taxon>Gunneridae</taxon>
        <taxon>Pentapetalae</taxon>
        <taxon>rosids</taxon>
        <taxon>fabids</taxon>
        <taxon>Fabales</taxon>
        <taxon>Fabaceae</taxon>
        <taxon>Caesalpinioideae</taxon>
        <taxon>mimosoid clade</taxon>
        <taxon>Acacieae</taxon>
        <taxon>Acacia</taxon>
    </lineage>
</organism>
<dbReference type="AlphaFoldDB" id="A0AAE1JNT7"/>
<sequence length="87" mass="9786">MSLRYLWRMVNLTGMRLLQGMKDQGTKYGDSTIKSLRDSASSSSSRQARRFSNALDSSALKSSNSDKLKQAEESLRTVMYLSCWGPN</sequence>
<dbReference type="PANTHER" id="PTHR33090">
    <property type="entry name" value="DUF3774 DOMAIN PROTEIN-RELATED"/>
    <property type="match status" value="1"/>
</dbReference>
<dbReference type="Pfam" id="PF12609">
    <property type="entry name" value="DUF3774"/>
    <property type="match status" value="1"/>
</dbReference>
<name>A0AAE1JNT7_9FABA</name>
<evidence type="ECO:0000256" key="1">
    <source>
        <dbReference type="SAM" id="MobiDB-lite"/>
    </source>
</evidence>
<reference evidence="2" key="1">
    <citation type="submission" date="2023-10" db="EMBL/GenBank/DDBJ databases">
        <title>Chromosome-level genome of the transformable northern wattle, Acacia crassicarpa.</title>
        <authorList>
            <person name="Massaro I."/>
            <person name="Sinha N.R."/>
            <person name="Poethig S."/>
            <person name="Leichty A.R."/>
        </authorList>
    </citation>
    <scope>NUCLEOTIDE SEQUENCE</scope>
    <source>
        <strain evidence="2">Acra3RX</strain>
        <tissue evidence="2">Leaf</tissue>
    </source>
</reference>